<evidence type="ECO:0000256" key="5">
    <source>
        <dbReference type="ARBA" id="ARBA00023136"/>
    </source>
</evidence>
<keyword evidence="4 6" id="KW-1133">Transmembrane helix</keyword>
<reference evidence="8 9" key="1">
    <citation type="submission" date="2020-08" db="EMBL/GenBank/DDBJ databases">
        <title>A Genomic Blueprint of the Chicken Gut Microbiome.</title>
        <authorList>
            <person name="Gilroy R."/>
            <person name="Ravi A."/>
            <person name="Getino M."/>
            <person name="Pursley I."/>
            <person name="Horton D.L."/>
            <person name="Alikhan N.-F."/>
            <person name="Baker D."/>
            <person name="Gharbi K."/>
            <person name="Hall N."/>
            <person name="Watson M."/>
            <person name="Adriaenssens E.M."/>
            <person name="Foster-Nyarko E."/>
            <person name="Jarju S."/>
            <person name="Secka A."/>
            <person name="Antonio M."/>
            <person name="Oren A."/>
            <person name="Chaudhuri R."/>
            <person name="La Ragione R.M."/>
            <person name="Hildebrand F."/>
            <person name="Pallen M.J."/>
        </authorList>
    </citation>
    <scope>NUCLEOTIDE SEQUENCE [LARGE SCALE GENOMIC DNA]</scope>
    <source>
        <strain evidence="8 9">Sa2YVA2</strain>
    </source>
</reference>
<feature type="transmembrane region" description="Helical" evidence="6">
    <location>
        <begin position="155"/>
        <end position="176"/>
    </location>
</feature>
<dbReference type="PANTHER" id="PTHR12677">
    <property type="entry name" value="GOLGI APPARATUS MEMBRANE PROTEIN TVP38-RELATED"/>
    <property type="match status" value="1"/>
</dbReference>
<keyword evidence="9" id="KW-1185">Reference proteome</keyword>
<sequence length="184" mass="20159">MEKLLTDIIQNEVSFAWLYQFFLMAFVSMIPFAPIPVLAAFIASNHAFFTGFTINMLGTTFGSFLLFLFSKSVLRSVSLNYVTKKKHLSKYLALIEKNGFLAVLLGRIIPVVPSAGINLLAGISNVRVGTFIGATVLGKLPIILGYSLAGHQIAAGNWGTVLMIALYVLILFLIGVKLKRKWSS</sequence>
<dbReference type="InterPro" id="IPR032816">
    <property type="entry name" value="VTT_dom"/>
</dbReference>
<comment type="caution">
    <text evidence="8">The sequence shown here is derived from an EMBL/GenBank/DDBJ whole genome shotgun (WGS) entry which is preliminary data.</text>
</comment>
<dbReference type="InterPro" id="IPR015414">
    <property type="entry name" value="TMEM64"/>
</dbReference>
<dbReference type="PANTHER" id="PTHR12677:SF59">
    <property type="entry name" value="GOLGI APPARATUS MEMBRANE PROTEIN TVP38-RELATED"/>
    <property type="match status" value="1"/>
</dbReference>
<evidence type="ECO:0000256" key="4">
    <source>
        <dbReference type="ARBA" id="ARBA00022989"/>
    </source>
</evidence>
<dbReference type="Proteomes" id="UP000626786">
    <property type="component" value="Unassembled WGS sequence"/>
</dbReference>
<dbReference type="Pfam" id="PF09335">
    <property type="entry name" value="VTT_dom"/>
    <property type="match status" value="1"/>
</dbReference>
<keyword evidence="3 6" id="KW-0812">Transmembrane</keyword>
<keyword evidence="5 6" id="KW-0472">Membrane</keyword>
<keyword evidence="2 6" id="KW-1003">Cell membrane</keyword>
<feature type="transmembrane region" description="Helical" evidence="6">
    <location>
        <begin position="99"/>
        <end position="121"/>
    </location>
</feature>
<feature type="domain" description="VTT" evidence="7">
    <location>
        <begin position="39"/>
        <end position="152"/>
    </location>
</feature>
<evidence type="ECO:0000313" key="9">
    <source>
        <dbReference type="Proteomes" id="UP000626786"/>
    </source>
</evidence>
<gene>
    <name evidence="8" type="ORF">H9649_09810</name>
</gene>
<dbReference type="RefSeq" id="WP_191694583.1">
    <property type="nucleotide sequence ID" value="NZ_JACSQN010000008.1"/>
</dbReference>
<comment type="subcellular location">
    <subcellularLocation>
        <location evidence="1 6">Cell membrane</location>
        <topology evidence="1 6">Multi-pass membrane protein</topology>
    </subcellularLocation>
</comment>
<feature type="transmembrane region" description="Helical" evidence="6">
    <location>
        <begin position="48"/>
        <end position="69"/>
    </location>
</feature>
<evidence type="ECO:0000256" key="3">
    <source>
        <dbReference type="ARBA" id="ARBA00022692"/>
    </source>
</evidence>
<feature type="transmembrane region" description="Helical" evidence="6">
    <location>
        <begin position="20"/>
        <end position="41"/>
    </location>
</feature>
<organism evidence="8 9">
    <name type="scientific">Sporosarcina quadrami</name>
    <dbReference type="NCBI Taxonomy" id="2762234"/>
    <lineage>
        <taxon>Bacteria</taxon>
        <taxon>Bacillati</taxon>
        <taxon>Bacillota</taxon>
        <taxon>Bacilli</taxon>
        <taxon>Bacillales</taxon>
        <taxon>Caryophanaceae</taxon>
        <taxon>Sporosarcina</taxon>
    </lineage>
</organism>
<proteinExistence type="inferred from homology"/>
<evidence type="ECO:0000256" key="1">
    <source>
        <dbReference type="ARBA" id="ARBA00004651"/>
    </source>
</evidence>
<name>A0ABR8UA10_9BACL</name>
<evidence type="ECO:0000256" key="2">
    <source>
        <dbReference type="ARBA" id="ARBA00022475"/>
    </source>
</evidence>
<evidence type="ECO:0000259" key="7">
    <source>
        <dbReference type="Pfam" id="PF09335"/>
    </source>
</evidence>
<comment type="similarity">
    <text evidence="6">Belongs to the TVP38/TMEM64 family.</text>
</comment>
<evidence type="ECO:0000313" key="8">
    <source>
        <dbReference type="EMBL" id="MBD7984879.1"/>
    </source>
</evidence>
<accession>A0ABR8UA10</accession>
<protein>
    <recommendedName>
        <fullName evidence="6">TVP38/TMEM64 family membrane protein</fullName>
    </recommendedName>
</protein>
<evidence type="ECO:0000256" key="6">
    <source>
        <dbReference type="RuleBase" id="RU366058"/>
    </source>
</evidence>
<dbReference type="EMBL" id="JACSQN010000008">
    <property type="protein sequence ID" value="MBD7984879.1"/>
    <property type="molecule type" value="Genomic_DNA"/>
</dbReference>
<feature type="transmembrane region" description="Helical" evidence="6">
    <location>
        <begin position="128"/>
        <end position="149"/>
    </location>
</feature>